<dbReference type="Gene3D" id="3.40.50.12780">
    <property type="entry name" value="N-terminal domain of ligase-like"/>
    <property type="match status" value="1"/>
</dbReference>
<dbReference type="PROSITE" id="PS00455">
    <property type="entry name" value="AMP_BINDING"/>
    <property type="match status" value="1"/>
</dbReference>
<dbReference type="PANTHER" id="PTHR24096:SF149">
    <property type="entry name" value="AMP-BINDING DOMAIN-CONTAINING PROTEIN-RELATED"/>
    <property type="match status" value="1"/>
</dbReference>
<evidence type="ECO:0000256" key="1">
    <source>
        <dbReference type="ARBA" id="ARBA00006432"/>
    </source>
</evidence>
<proteinExistence type="inferred from homology"/>
<dbReference type="Proteomes" id="UP000019132">
    <property type="component" value="Unassembled WGS sequence"/>
</dbReference>
<keyword evidence="6" id="KW-1185">Reference proteome</keyword>
<dbReference type="Gene3D" id="3.30.300.30">
    <property type="match status" value="1"/>
</dbReference>
<dbReference type="EMBL" id="GL376566">
    <property type="status" value="NOT_ANNOTATED_CDS"/>
    <property type="molecule type" value="Genomic_DNA"/>
</dbReference>
<dbReference type="Pfam" id="PF00501">
    <property type="entry name" value="AMP-binding"/>
    <property type="match status" value="1"/>
</dbReference>
<dbReference type="InterPro" id="IPR020845">
    <property type="entry name" value="AMP-binding_CS"/>
</dbReference>
<dbReference type="InterPro" id="IPR045851">
    <property type="entry name" value="AMP-bd_C_sf"/>
</dbReference>
<dbReference type="InterPro" id="IPR000873">
    <property type="entry name" value="AMP-dep_synth/lig_dom"/>
</dbReference>
<reference evidence="6" key="2">
    <citation type="submission" date="2010-04" db="EMBL/GenBank/DDBJ databases">
        <authorList>
            <person name="Buell R."/>
            <person name="Hamilton J."/>
            <person name="Hostetler J."/>
        </authorList>
    </citation>
    <scope>NUCLEOTIDE SEQUENCE [LARGE SCALE GENOMIC DNA]</scope>
    <source>
        <strain evidence="6">DAOM:BR144</strain>
    </source>
</reference>
<dbReference type="InParanoid" id="K3XAT7"/>
<sequence>MIFSSPFPDVPIPADKGSWSYLELHAHDENAHKPAFVCAVTRREVTFAQAHAQAKQIVAGLHARGIQKHDVVVLHSFNCIEYPIVFLALNRLGAICSSSPPMLDATGLSVQVKTAGAKAIIAHKTLAQAALDAAQLAQVPTNQVYTIADADSLEALPAQSIEELMAEDLPFPKLPPLNPNDVVFLPFSSGTTGRPKGVQLTGRGMHAVDLEFSSIAPVGPYSLGLAPFFRTGVIIFHLSVYSGTATVVMPHFEPELFLSVLETYKLEAIIVPPPLILFLANDSRVEKYDLSHLKVIACGGAPLKLEAERIAEKRLNVTITQGYGCTELAGAATFSTPFTKRHGSTGVLVPNARLKVVSLTTGEELLRNEPGELLFSTPSVTPGYWRYPEANETLFDADGFLRSGDYGYIDDDGFVFVVDRIKEFIKYEGHQVAPAELEEVLEKHPLVADSCCVRGHDEESGEEVPKAYVVLQKGESGGEVLKQELMRFVNDQVAPYKHIREVEFTDQIPRNPTGKTLRRELQLLENEKVARAKQQAAIA</sequence>
<protein>
    <recommendedName>
        <fullName evidence="7">AMP-dependent synthetase/ligase domain-containing protein</fullName>
    </recommendedName>
</protein>
<dbReference type="SUPFAM" id="SSF56801">
    <property type="entry name" value="Acetyl-CoA synthetase-like"/>
    <property type="match status" value="1"/>
</dbReference>
<dbReference type="STRING" id="431595.K3XAT7"/>
<evidence type="ECO:0000259" key="4">
    <source>
        <dbReference type="Pfam" id="PF13193"/>
    </source>
</evidence>
<dbReference type="InterPro" id="IPR042099">
    <property type="entry name" value="ANL_N_sf"/>
</dbReference>
<keyword evidence="2" id="KW-0436">Ligase</keyword>
<dbReference type="Pfam" id="PF13193">
    <property type="entry name" value="AMP-binding_C"/>
    <property type="match status" value="1"/>
</dbReference>
<evidence type="ECO:0000313" key="5">
    <source>
        <dbReference type="EnsemblProtists" id="PYU1_T014336"/>
    </source>
</evidence>
<dbReference type="HOGENOM" id="CLU_000022_59_2_1"/>
<dbReference type="EnsemblProtists" id="PYU1_T014336">
    <property type="protein sequence ID" value="PYU1_T014336"/>
    <property type="gene ID" value="PYU1_G014306"/>
</dbReference>
<name>K3XAT7_GLOUD</name>
<dbReference type="InterPro" id="IPR025110">
    <property type="entry name" value="AMP-bd_C"/>
</dbReference>
<feature type="domain" description="AMP-dependent synthetase/ligase" evidence="3">
    <location>
        <begin position="28"/>
        <end position="385"/>
    </location>
</feature>
<dbReference type="PANTHER" id="PTHR24096">
    <property type="entry name" value="LONG-CHAIN-FATTY-ACID--COA LIGASE"/>
    <property type="match status" value="1"/>
</dbReference>
<dbReference type="GO" id="GO:0016405">
    <property type="term" value="F:CoA-ligase activity"/>
    <property type="evidence" value="ECO:0007669"/>
    <property type="project" value="TreeGrafter"/>
</dbReference>
<reference evidence="6" key="1">
    <citation type="journal article" date="2010" name="Genome Biol.">
        <title>Genome sequence of the necrotrophic plant pathogen Pythium ultimum reveals original pathogenicity mechanisms and effector repertoire.</title>
        <authorList>
            <person name="Levesque C.A."/>
            <person name="Brouwer H."/>
            <person name="Cano L."/>
            <person name="Hamilton J.P."/>
            <person name="Holt C."/>
            <person name="Huitema E."/>
            <person name="Raffaele S."/>
            <person name="Robideau G.P."/>
            <person name="Thines M."/>
            <person name="Win J."/>
            <person name="Zerillo M.M."/>
            <person name="Beakes G.W."/>
            <person name="Boore J.L."/>
            <person name="Busam D."/>
            <person name="Dumas B."/>
            <person name="Ferriera S."/>
            <person name="Fuerstenberg S.I."/>
            <person name="Gachon C.M."/>
            <person name="Gaulin E."/>
            <person name="Govers F."/>
            <person name="Grenville-Briggs L."/>
            <person name="Horner N."/>
            <person name="Hostetler J."/>
            <person name="Jiang R.H."/>
            <person name="Johnson J."/>
            <person name="Krajaejun T."/>
            <person name="Lin H."/>
            <person name="Meijer H.J."/>
            <person name="Moore B."/>
            <person name="Morris P."/>
            <person name="Phuntmart V."/>
            <person name="Puiu D."/>
            <person name="Shetty J."/>
            <person name="Stajich J.E."/>
            <person name="Tripathy S."/>
            <person name="Wawra S."/>
            <person name="van West P."/>
            <person name="Whitty B.R."/>
            <person name="Coutinho P.M."/>
            <person name="Henrissat B."/>
            <person name="Martin F."/>
            <person name="Thomas P.D."/>
            <person name="Tyler B.M."/>
            <person name="De Vries R.P."/>
            <person name="Kamoun S."/>
            <person name="Yandell M."/>
            <person name="Tisserat N."/>
            <person name="Buell C.R."/>
        </authorList>
    </citation>
    <scope>NUCLEOTIDE SEQUENCE</scope>
    <source>
        <strain evidence="6">DAOM:BR144</strain>
    </source>
</reference>
<evidence type="ECO:0008006" key="7">
    <source>
        <dbReference type="Google" id="ProtNLM"/>
    </source>
</evidence>
<dbReference type="AlphaFoldDB" id="K3XAT7"/>
<reference evidence="5" key="3">
    <citation type="submission" date="2015-02" db="UniProtKB">
        <authorList>
            <consortium name="EnsemblProtists"/>
        </authorList>
    </citation>
    <scope>IDENTIFICATION</scope>
    <source>
        <strain evidence="5">DAOM BR144</strain>
    </source>
</reference>
<feature type="domain" description="AMP-binding enzyme C-terminal" evidence="4">
    <location>
        <begin position="436"/>
        <end position="515"/>
    </location>
</feature>
<dbReference type="OMA" id="YIMPKFD"/>
<dbReference type="VEuPathDB" id="FungiDB:PYU1_G014306"/>
<evidence type="ECO:0000313" key="6">
    <source>
        <dbReference type="Proteomes" id="UP000019132"/>
    </source>
</evidence>
<evidence type="ECO:0000259" key="3">
    <source>
        <dbReference type="Pfam" id="PF00501"/>
    </source>
</evidence>
<evidence type="ECO:0000256" key="2">
    <source>
        <dbReference type="ARBA" id="ARBA00022598"/>
    </source>
</evidence>
<comment type="similarity">
    <text evidence="1">Belongs to the ATP-dependent AMP-binding enzyme family.</text>
</comment>
<organism evidence="5 6">
    <name type="scientific">Globisporangium ultimum (strain ATCC 200006 / CBS 805.95 / DAOM BR144)</name>
    <name type="common">Pythium ultimum</name>
    <dbReference type="NCBI Taxonomy" id="431595"/>
    <lineage>
        <taxon>Eukaryota</taxon>
        <taxon>Sar</taxon>
        <taxon>Stramenopiles</taxon>
        <taxon>Oomycota</taxon>
        <taxon>Peronosporomycetes</taxon>
        <taxon>Pythiales</taxon>
        <taxon>Pythiaceae</taxon>
        <taxon>Globisporangium</taxon>
    </lineage>
</organism>
<accession>K3XAT7</accession>
<dbReference type="eggNOG" id="KOG1176">
    <property type="taxonomic scope" value="Eukaryota"/>
</dbReference>